<evidence type="ECO:0000259" key="7">
    <source>
        <dbReference type="PROSITE" id="PS50850"/>
    </source>
</evidence>
<proteinExistence type="predicted"/>
<feature type="transmembrane region" description="Helical" evidence="6">
    <location>
        <begin position="154"/>
        <end position="178"/>
    </location>
</feature>
<comment type="subcellular location">
    <subcellularLocation>
        <location evidence="1">Cell membrane</location>
        <topology evidence="1">Multi-pass membrane protein</topology>
    </subcellularLocation>
</comment>
<evidence type="ECO:0000256" key="6">
    <source>
        <dbReference type="SAM" id="Phobius"/>
    </source>
</evidence>
<dbReference type="InterPro" id="IPR050189">
    <property type="entry name" value="MFS_Efflux_Transporters"/>
</dbReference>
<dbReference type="SUPFAM" id="SSF103473">
    <property type="entry name" value="MFS general substrate transporter"/>
    <property type="match status" value="1"/>
</dbReference>
<evidence type="ECO:0000256" key="5">
    <source>
        <dbReference type="ARBA" id="ARBA00023136"/>
    </source>
</evidence>
<evidence type="ECO:0000256" key="1">
    <source>
        <dbReference type="ARBA" id="ARBA00004651"/>
    </source>
</evidence>
<feature type="transmembrane region" description="Helical" evidence="6">
    <location>
        <begin position="241"/>
        <end position="262"/>
    </location>
</feature>
<evidence type="ECO:0000256" key="2">
    <source>
        <dbReference type="ARBA" id="ARBA00022475"/>
    </source>
</evidence>
<dbReference type="GO" id="GO:0005886">
    <property type="term" value="C:plasma membrane"/>
    <property type="evidence" value="ECO:0007669"/>
    <property type="project" value="UniProtKB-SubCell"/>
</dbReference>
<feature type="domain" description="Major facilitator superfamily (MFS) profile" evidence="7">
    <location>
        <begin position="3"/>
        <end position="396"/>
    </location>
</feature>
<evidence type="ECO:0000313" key="9">
    <source>
        <dbReference type="Proteomes" id="UP000199064"/>
    </source>
</evidence>
<feature type="transmembrane region" description="Helical" evidence="6">
    <location>
        <begin position="94"/>
        <end position="116"/>
    </location>
</feature>
<keyword evidence="3 6" id="KW-0812">Transmembrane</keyword>
<feature type="transmembrane region" description="Helical" evidence="6">
    <location>
        <begin position="274"/>
        <end position="292"/>
    </location>
</feature>
<feature type="transmembrane region" description="Helical" evidence="6">
    <location>
        <begin position="69"/>
        <end position="88"/>
    </location>
</feature>
<organism evidence="8 9">
    <name type="scientific">Nitratireductor aquibiodomus</name>
    <dbReference type="NCBI Taxonomy" id="204799"/>
    <lineage>
        <taxon>Bacteria</taxon>
        <taxon>Pseudomonadati</taxon>
        <taxon>Pseudomonadota</taxon>
        <taxon>Alphaproteobacteria</taxon>
        <taxon>Hyphomicrobiales</taxon>
        <taxon>Phyllobacteriaceae</taxon>
        <taxon>Nitratireductor</taxon>
    </lineage>
</organism>
<dbReference type="RefSeq" id="WP_090326760.1">
    <property type="nucleotide sequence ID" value="NZ_FNSL01000001.1"/>
</dbReference>
<keyword evidence="4 6" id="KW-1133">Transmembrane helix</keyword>
<feature type="transmembrane region" description="Helical" evidence="6">
    <location>
        <begin position="206"/>
        <end position="229"/>
    </location>
</feature>
<dbReference type="AlphaFoldDB" id="A0A1H4IXG0"/>
<name>A0A1H4IXG0_9HYPH</name>
<dbReference type="PANTHER" id="PTHR43124:SF3">
    <property type="entry name" value="CHLORAMPHENICOL EFFLUX PUMP RV0191"/>
    <property type="match status" value="1"/>
</dbReference>
<accession>A0A1H4IXG0</accession>
<feature type="transmembrane region" description="Helical" evidence="6">
    <location>
        <begin position="298"/>
        <end position="318"/>
    </location>
</feature>
<dbReference type="InterPro" id="IPR011701">
    <property type="entry name" value="MFS"/>
</dbReference>
<gene>
    <name evidence="8" type="ORF">SAMN05216452_0734</name>
</gene>
<protein>
    <submittedName>
        <fullName evidence="8">Sugar phosphate permease</fullName>
    </submittedName>
</protein>
<feature type="transmembrane region" description="Helical" evidence="6">
    <location>
        <begin position="330"/>
        <end position="352"/>
    </location>
</feature>
<dbReference type="Gene3D" id="1.20.1250.20">
    <property type="entry name" value="MFS general substrate transporter like domains"/>
    <property type="match status" value="2"/>
</dbReference>
<dbReference type="Pfam" id="PF07690">
    <property type="entry name" value="MFS_1"/>
    <property type="match status" value="1"/>
</dbReference>
<sequence length="404" mass="42209">MIGLAALAIGYVLSQFYRSFLAVLTPALTTELGATKAELSMASGAWFVVFALMQFVVGVSLDRYGPRRTAAFLLTVCGGGGALMFAFASTPETIILAMALNGAGCSAVLMASVFIFAKSFSAGRLTILISWLIAFGTLGNVVGSAPMAAAAEAFGWRSVMGGLAFFTILTGIAIQFLVRDPEPAGESEREKGLGFNGYRELLSLRVLWPILPLTALNYAPAAGIRGLWAGPYLADVYGADALMIGQATLFMALAMSAGSFVYGPLDVFFRTRKWVAVGGNLIGLFAILILAVVPVSSIVTTTVVLVVIGLCGASYGLLMAHGRAFVPAHLTGRGVTLLNFFSVGGAGVMQFLTGGVVSASTVPGDPVAAYQTLFIFYAFLIALSLAIYLVCKDAPPEMERAHGS</sequence>
<keyword evidence="5 6" id="KW-0472">Membrane</keyword>
<dbReference type="Proteomes" id="UP000199064">
    <property type="component" value="Unassembled WGS sequence"/>
</dbReference>
<dbReference type="PANTHER" id="PTHR43124">
    <property type="entry name" value="PURINE EFFLUX PUMP PBUE"/>
    <property type="match status" value="1"/>
</dbReference>
<dbReference type="EMBL" id="FNSL01000001">
    <property type="protein sequence ID" value="SEB38770.1"/>
    <property type="molecule type" value="Genomic_DNA"/>
</dbReference>
<feature type="transmembrane region" description="Helical" evidence="6">
    <location>
        <begin position="38"/>
        <end position="57"/>
    </location>
</feature>
<evidence type="ECO:0000256" key="3">
    <source>
        <dbReference type="ARBA" id="ARBA00022692"/>
    </source>
</evidence>
<dbReference type="InterPro" id="IPR020846">
    <property type="entry name" value="MFS_dom"/>
</dbReference>
<evidence type="ECO:0000313" key="8">
    <source>
        <dbReference type="EMBL" id="SEB38770.1"/>
    </source>
</evidence>
<reference evidence="9" key="1">
    <citation type="submission" date="2016-10" db="EMBL/GenBank/DDBJ databases">
        <authorList>
            <person name="Varghese N."/>
            <person name="Submissions S."/>
        </authorList>
    </citation>
    <scope>NUCLEOTIDE SEQUENCE [LARGE SCALE GENOMIC DNA]</scope>
    <source>
        <strain evidence="9">ES.061</strain>
    </source>
</reference>
<feature type="transmembrane region" description="Helical" evidence="6">
    <location>
        <begin position="372"/>
        <end position="391"/>
    </location>
</feature>
<keyword evidence="2" id="KW-1003">Cell membrane</keyword>
<keyword evidence="9" id="KW-1185">Reference proteome</keyword>
<evidence type="ECO:0000256" key="4">
    <source>
        <dbReference type="ARBA" id="ARBA00022989"/>
    </source>
</evidence>
<feature type="transmembrane region" description="Helical" evidence="6">
    <location>
        <begin position="128"/>
        <end position="148"/>
    </location>
</feature>
<dbReference type="InterPro" id="IPR036259">
    <property type="entry name" value="MFS_trans_sf"/>
</dbReference>
<dbReference type="PROSITE" id="PS50850">
    <property type="entry name" value="MFS"/>
    <property type="match status" value="1"/>
</dbReference>
<dbReference type="GO" id="GO:0022857">
    <property type="term" value="F:transmembrane transporter activity"/>
    <property type="evidence" value="ECO:0007669"/>
    <property type="project" value="InterPro"/>
</dbReference>